<dbReference type="Gene3D" id="3.30.1360.180">
    <property type="match status" value="1"/>
</dbReference>
<name>A0A4Q7N001_9BACT</name>
<accession>A0A4Q7N001</accession>
<keyword evidence="3" id="KW-1185">Reference proteome</keyword>
<gene>
    <name evidence="2" type="ORF">EV199_0742</name>
</gene>
<comment type="caution">
    <text evidence="2">The sequence shown here is derived from an EMBL/GenBank/DDBJ whole genome shotgun (WGS) entry which is preliminary data.</text>
</comment>
<dbReference type="OrthoDB" id="9779418at2"/>
<dbReference type="InterPro" id="IPR017850">
    <property type="entry name" value="Alkaline_phosphatase_core_sf"/>
</dbReference>
<reference evidence="2 3" key="1">
    <citation type="submission" date="2019-02" db="EMBL/GenBank/DDBJ databases">
        <title>Genomic Encyclopedia of Type Strains, Phase IV (KMG-IV): sequencing the most valuable type-strain genomes for metagenomic binning, comparative biology and taxonomic classification.</title>
        <authorList>
            <person name="Goeker M."/>
        </authorList>
    </citation>
    <scope>NUCLEOTIDE SEQUENCE [LARGE SCALE GENOMIC DNA]</scope>
    <source>
        <strain evidence="2 3">DSM 18116</strain>
    </source>
</reference>
<evidence type="ECO:0000313" key="3">
    <source>
        <dbReference type="Proteomes" id="UP000293874"/>
    </source>
</evidence>
<evidence type="ECO:0000313" key="2">
    <source>
        <dbReference type="EMBL" id="RZS74891.1"/>
    </source>
</evidence>
<feature type="chain" id="PRO_5020802597" evidence="1">
    <location>
        <begin position="24"/>
        <end position="428"/>
    </location>
</feature>
<dbReference type="SUPFAM" id="SSF53649">
    <property type="entry name" value="Alkaline phosphatase-like"/>
    <property type="match status" value="1"/>
</dbReference>
<dbReference type="InterPro" id="IPR002591">
    <property type="entry name" value="Phosphodiest/P_Trfase"/>
</dbReference>
<dbReference type="Pfam" id="PF01663">
    <property type="entry name" value="Phosphodiest"/>
    <property type="match status" value="1"/>
</dbReference>
<dbReference type="PANTHER" id="PTHR10151">
    <property type="entry name" value="ECTONUCLEOTIDE PYROPHOSPHATASE/PHOSPHODIESTERASE"/>
    <property type="match status" value="1"/>
</dbReference>
<dbReference type="AlphaFoldDB" id="A0A4Q7N001"/>
<feature type="signal peptide" evidence="1">
    <location>
        <begin position="1"/>
        <end position="23"/>
    </location>
</feature>
<dbReference type="Proteomes" id="UP000293874">
    <property type="component" value="Unassembled WGS sequence"/>
</dbReference>
<dbReference type="PANTHER" id="PTHR10151:SF120">
    <property type="entry name" value="BIS(5'-ADENOSYL)-TRIPHOSPHATASE"/>
    <property type="match status" value="1"/>
</dbReference>
<dbReference type="Gene3D" id="3.40.720.10">
    <property type="entry name" value="Alkaline Phosphatase, subunit A"/>
    <property type="match status" value="1"/>
</dbReference>
<dbReference type="CDD" id="cd16018">
    <property type="entry name" value="Enpp"/>
    <property type="match status" value="1"/>
</dbReference>
<keyword evidence="1" id="KW-0732">Signal</keyword>
<protein>
    <submittedName>
        <fullName evidence="2">Putative AlkP superfamily pyrophosphatase or phosphodiesterase</fullName>
    </submittedName>
</protein>
<dbReference type="GO" id="GO:0016787">
    <property type="term" value="F:hydrolase activity"/>
    <property type="evidence" value="ECO:0007669"/>
    <property type="project" value="UniProtKB-ARBA"/>
</dbReference>
<organism evidence="2 3">
    <name type="scientific">Pseudobacter ginsenosidimutans</name>
    <dbReference type="NCBI Taxonomy" id="661488"/>
    <lineage>
        <taxon>Bacteria</taxon>
        <taxon>Pseudomonadati</taxon>
        <taxon>Bacteroidota</taxon>
        <taxon>Chitinophagia</taxon>
        <taxon>Chitinophagales</taxon>
        <taxon>Chitinophagaceae</taxon>
        <taxon>Pseudobacter</taxon>
    </lineage>
</organism>
<evidence type="ECO:0000256" key="1">
    <source>
        <dbReference type="SAM" id="SignalP"/>
    </source>
</evidence>
<sequence length="428" mass="48709">MGKFSKVICWSILLLFAGSPLLAQQRPKQNTEQQTVPGRQNSPAQYNKPYVILISADGFRYNYMQKFNAVNLQRLSSGGVRAKSMIPAFPSLTFPNHYTLATGMYPAHHGLVDNTFFDPSLRRRYSIGNIKEVTDSIWYGGEPLWVLAEKQQLLSASFYWVGSEAPVQGIRPSYWYHYGMEIAMPERLAAVRDWLLLPDEKRPHLITFYFPEVDHEAHEHGPDAPETAAAVQLIDQTIGQLQAIIDSSKLPVNVIFVSDHGMSTVDTVNTLQPPAADTSKFWITVGDMTIHLYSKSKNPQEIQSQYEQLKAAANGYDVYLTSSTPRRWKYNSQNDRYGRIGDILIVPRYPRIFSWGNRRPIPGRHGYDPYRHKEMHASFYAWGPQIRSGRTISTFQNVHVYALITNLLGLKITTPTDSRNALSRKVLQ</sequence>
<proteinExistence type="predicted"/>
<dbReference type="EMBL" id="SGXA01000001">
    <property type="protein sequence ID" value="RZS74891.1"/>
    <property type="molecule type" value="Genomic_DNA"/>
</dbReference>
<dbReference type="RefSeq" id="WP_130539317.1">
    <property type="nucleotide sequence ID" value="NZ_CP042431.1"/>
</dbReference>